<reference evidence="1 2" key="1">
    <citation type="submission" date="2019-08" db="EMBL/GenBank/DDBJ databases">
        <title>100 year-old enigma solved: identification of Planctomyces bekefii, the type genus and species of the phylum Planctomycetes.</title>
        <authorList>
            <person name="Svetlana D.N."/>
            <person name="Overmann J."/>
        </authorList>
    </citation>
    <scope>NUCLEOTIDE SEQUENCE [LARGE SCALE GENOMIC DNA]</scope>
    <source>
        <strain evidence="1">Phe10_nw2017</strain>
    </source>
</reference>
<dbReference type="EMBL" id="SRHE01000009">
    <property type="protein sequence ID" value="TWW12516.1"/>
    <property type="molecule type" value="Genomic_DNA"/>
</dbReference>
<accession>A0A5C6MCE6</accession>
<organism evidence="1 2">
    <name type="scientific">Planctomyces bekefii</name>
    <dbReference type="NCBI Taxonomy" id="1653850"/>
    <lineage>
        <taxon>Bacteria</taxon>
        <taxon>Pseudomonadati</taxon>
        <taxon>Planctomycetota</taxon>
        <taxon>Planctomycetia</taxon>
        <taxon>Planctomycetales</taxon>
        <taxon>Planctomycetaceae</taxon>
        <taxon>Planctomyces</taxon>
    </lineage>
</organism>
<reference evidence="1 2" key="2">
    <citation type="submission" date="2019-08" db="EMBL/GenBank/DDBJ databases">
        <authorList>
            <person name="Henke P."/>
        </authorList>
    </citation>
    <scope>NUCLEOTIDE SEQUENCE [LARGE SCALE GENOMIC DNA]</scope>
    <source>
        <strain evidence="1">Phe10_nw2017</strain>
    </source>
</reference>
<comment type="caution">
    <text evidence="1">The sequence shown here is derived from an EMBL/GenBank/DDBJ whole genome shotgun (WGS) entry which is preliminary data.</text>
</comment>
<keyword evidence="2" id="KW-1185">Reference proteome</keyword>
<evidence type="ECO:0000313" key="2">
    <source>
        <dbReference type="Proteomes" id="UP000321083"/>
    </source>
</evidence>
<proteinExistence type="predicted"/>
<evidence type="ECO:0000313" key="1">
    <source>
        <dbReference type="EMBL" id="TWW12516.1"/>
    </source>
</evidence>
<dbReference type="Proteomes" id="UP000321083">
    <property type="component" value="Unassembled WGS sequence"/>
</dbReference>
<sequence>MAETEDQLIQVARDAVSQCNWVVGECASKWTSRYAKGRTDADFGQMVGLSGDQIFQRRRVWEKFGGVYESYAALKWSFFYVALNWDDAEDCLAWARDEAATVAEMRAWRKAQRGEDLFTESDEGYSEWAAPAGVDTSTVPLSRVVDPADYVPSGAGDRAGLGGSRPGVSTATMDTVARDSGDTGYAPFRADAGSAPVSVQEHPAERVELTAEQFWKRAASMLDKLNRALSPQYLRALSEQSDKVRERLQESLQEIVDKVERGLE</sequence>
<dbReference type="AlphaFoldDB" id="A0A5C6MCE6"/>
<gene>
    <name evidence="1" type="ORF">E3A20_01250</name>
</gene>
<name>A0A5C6MCE6_9PLAN</name>
<protein>
    <submittedName>
        <fullName evidence="1">Uncharacterized protein</fullName>
    </submittedName>
</protein>